<gene>
    <name evidence="1" type="ORF">SAMN04488568_12129</name>
</gene>
<reference evidence="1 2" key="1">
    <citation type="submission" date="2016-10" db="EMBL/GenBank/DDBJ databases">
        <authorList>
            <person name="de Groot N.N."/>
        </authorList>
    </citation>
    <scope>NUCLEOTIDE SEQUENCE [LARGE SCALE GENOMIC DNA]</scope>
    <source>
        <strain evidence="1 2">DSM 16077</strain>
    </source>
</reference>
<dbReference type="STRING" id="144026.SAMN04488568_12129"/>
<dbReference type="AlphaFoldDB" id="A0A1G9VXB1"/>
<proteinExistence type="predicted"/>
<evidence type="ECO:0000313" key="1">
    <source>
        <dbReference type="EMBL" id="SDM76591.1"/>
    </source>
</evidence>
<evidence type="ECO:0000313" key="2">
    <source>
        <dbReference type="Proteomes" id="UP000199759"/>
    </source>
</evidence>
<keyword evidence="2" id="KW-1185">Reference proteome</keyword>
<protein>
    <recommendedName>
        <fullName evidence="3">KOW domain-containing protein</fullName>
    </recommendedName>
</protein>
<dbReference type="Proteomes" id="UP000199759">
    <property type="component" value="Unassembled WGS sequence"/>
</dbReference>
<accession>A0A1G9VXB1</accession>
<dbReference type="RefSeq" id="WP_091771624.1">
    <property type="nucleotide sequence ID" value="NZ_FNHG01000021.1"/>
</dbReference>
<organism evidence="1 2">
    <name type="scientific">Maricaulis salignorans</name>
    <dbReference type="NCBI Taxonomy" id="144026"/>
    <lineage>
        <taxon>Bacteria</taxon>
        <taxon>Pseudomonadati</taxon>
        <taxon>Pseudomonadota</taxon>
        <taxon>Alphaproteobacteria</taxon>
        <taxon>Maricaulales</taxon>
        <taxon>Maricaulaceae</taxon>
        <taxon>Maricaulis</taxon>
    </lineage>
</organism>
<name>A0A1G9VXB1_9PROT</name>
<sequence length="66" mass="6846">MRFHIGDIVELTGGADAGQIGRVCAATQLAYTVRIWKNPLNHAKGSIPTIVSPSQLKAASGDAPAC</sequence>
<evidence type="ECO:0008006" key="3">
    <source>
        <dbReference type="Google" id="ProtNLM"/>
    </source>
</evidence>
<dbReference type="EMBL" id="FNHG01000021">
    <property type="protein sequence ID" value="SDM76591.1"/>
    <property type="molecule type" value="Genomic_DNA"/>
</dbReference>